<evidence type="ECO:0000256" key="1">
    <source>
        <dbReference type="RuleBase" id="RU367018"/>
    </source>
</evidence>
<comment type="similarity">
    <text evidence="1">Belongs to the FHY3/FAR1 family.</text>
</comment>
<dbReference type="Proteomes" id="UP000554482">
    <property type="component" value="Unassembled WGS sequence"/>
</dbReference>
<comment type="function">
    <text evidence="1">Putative transcription activator involved in regulating light control of development.</text>
</comment>
<protein>
    <recommendedName>
        <fullName evidence="1">Protein FAR1-RELATED SEQUENCE</fullName>
    </recommendedName>
</protein>
<organism evidence="3 4">
    <name type="scientific">Thalictrum thalictroides</name>
    <name type="common">Rue-anemone</name>
    <name type="synonym">Anemone thalictroides</name>
    <dbReference type="NCBI Taxonomy" id="46969"/>
    <lineage>
        <taxon>Eukaryota</taxon>
        <taxon>Viridiplantae</taxon>
        <taxon>Streptophyta</taxon>
        <taxon>Embryophyta</taxon>
        <taxon>Tracheophyta</taxon>
        <taxon>Spermatophyta</taxon>
        <taxon>Magnoliopsida</taxon>
        <taxon>Ranunculales</taxon>
        <taxon>Ranunculaceae</taxon>
        <taxon>Thalictroideae</taxon>
        <taxon>Thalictrum</taxon>
    </lineage>
</organism>
<reference evidence="3 4" key="1">
    <citation type="submission" date="2020-06" db="EMBL/GenBank/DDBJ databases">
        <title>Transcriptomic and genomic resources for Thalictrum thalictroides and T. hernandezii: Facilitating candidate gene discovery in an emerging model plant lineage.</title>
        <authorList>
            <person name="Arias T."/>
            <person name="Riano-Pachon D.M."/>
            <person name="Di Stilio V.S."/>
        </authorList>
    </citation>
    <scope>NUCLEOTIDE SEQUENCE [LARGE SCALE GENOMIC DNA]</scope>
    <source>
        <strain evidence="4">cv. WT478/WT964</strain>
        <tissue evidence="3">Leaves</tissue>
    </source>
</reference>
<dbReference type="GO" id="GO:0008270">
    <property type="term" value="F:zinc ion binding"/>
    <property type="evidence" value="ECO:0007669"/>
    <property type="project" value="UniProtKB-UniRule"/>
</dbReference>
<evidence type="ECO:0000313" key="4">
    <source>
        <dbReference type="Proteomes" id="UP000554482"/>
    </source>
</evidence>
<comment type="caution">
    <text evidence="3">The sequence shown here is derived from an EMBL/GenBank/DDBJ whole genome shotgun (WGS) entry which is preliminary data.</text>
</comment>
<comment type="subcellular location">
    <subcellularLocation>
        <location evidence="1">Nucleus</location>
    </subcellularLocation>
</comment>
<dbReference type="GO" id="GO:0006355">
    <property type="term" value="P:regulation of DNA-templated transcription"/>
    <property type="evidence" value="ECO:0007669"/>
    <property type="project" value="UniProtKB-UniRule"/>
</dbReference>
<dbReference type="InterPro" id="IPR031052">
    <property type="entry name" value="FHY3/FAR1"/>
</dbReference>
<accession>A0A7J6VMG1</accession>
<dbReference type="AlphaFoldDB" id="A0A7J6VMG1"/>
<proteinExistence type="inferred from homology"/>
<keyword evidence="1" id="KW-0863">Zinc-finger</keyword>
<keyword evidence="4" id="KW-1185">Reference proteome</keyword>
<dbReference type="Pfam" id="PF10551">
    <property type="entry name" value="MULE"/>
    <property type="match status" value="1"/>
</dbReference>
<gene>
    <name evidence="3" type="ORF">FRX31_024128</name>
</gene>
<keyword evidence="1" id="KW-0479">Metal-binding</keyword>
<dbReference type="OrthoDB" id="1726951at2759"/>
<name>A0A7J6VMG1_THATH</name>
<evidence type="ECO:0000259" key="2">
    <source>
        <dbReference type="Pfam" id="PF10551"/>
    </source>
</evidence>
<feature type="domain" description="MULE transposase" evidence="2">
    <location>
        <begin position="1"/>
        <end position="59"/>
    </location>
</feature>
<dbReference type="PANTHER" id="PTHR31669:SF251">
    <property type="entry name" value="PROTEIN FAR1-RELATED SEQUENCE"/>
    <property type="match status" value="1"/>
</dbReference>
<sequence length="262" mass="30607">MSDEVKASYVWALESFLAPMDGVKPKSGIIDRDNVIRNAIRYVLPFSKHRLCSWHILQNAMINVHIEGFHKDFFKIMLVRGPPENFEKRWDDLLKQVRENKWVKKIYDRKEMWAEAYMMENFFAGCISNQRCKSMNSVIRLSVKSGLTLIKLVEKLDSKLAHIRHRGHEAEVSTVTAKSTRVINLTVLAKHAELIYTRGAYEFFYKELHLESAYVVNDIDDDGGSIYRYQVNHHMYPNSSSIVKYNNIKVSYNCSCKLFERS</sequence>
<evidence type="ECO:0000313" key="3">
    <source>
        <dbReference type="EMBL" id="KAF5186284.1"/>
    </source>
</evidence>
<keyword evidence="1" id="KW-0539">Nucleus</keyword>
<dbReference type="EMBL" id="JABWDY010029526">
    <property type="protein sequence ID" value="KAF5186284.1"/>
    <property type="molecule type" value="Genomic_DNA"/>
</dbReference>
<dbReference type="InterPro" id="IPR018289">
    <property type="entry name" value="MULE_transposase_dom"/>
</dbReference>
<dbReference type="PANTHER" id="PTHR31669">
    <property type="entry name" value="PROTEIN FAR1-RELATED SEQUENCE 10-RELATED"/>
    <property type="match status" value="1"/>
</dbReference>
<dbReference type="GO" id="GO:0005634">
    <property type="term" value="C:nucleus"/>
    <property type="evidence" value="ECO:0007669"/>
    <property type="project" value="UniProtKB-SubCell"/>
</dbReference>
<keyword evidence="1" id="KW-0862">Zinc</keyword>